<evidence type="ECO:0000313" key="2">
    <source>
        <dbReference type="EMBL" id="RPJ68033.1"/>
    </source>
</evidence>
<evidence type="ECO:0000313" key="3">
    <source>
        <dbReference type="Proteomes" id="UP000275281"/>
    </source>
</evidence>
<organism evidence="2 3">
    <name type="scientific">Alteromonas sediminis</name>
    <dbReference type="NCBI Taxonomy" id="2259342"/>
    <lineage>
        <taxon>Bacteria</taxon>
        <taxon>Pseudomonadati</taxon>
        <taxon>Pseudomonadota</taxon>
        <taxon>Gammaproteobacteria</taxon>
        <taxon>Alteromonadales</taxon>
        <taxon>Alteromonadaceae</taxon>
        <taxon>Alteromonas/Salinimonas group</taxon>
        <taxon>Alteromonas</taxon>
    </lineage>
</organism>
<dbReference type="Proteomes" id="UP000275281">
    <property type="component" value="Unassembled WGS sequence"/>
</dbReference>
<name>A0A3N5Y4H7_9ALTE</name>
<keyword evidence="3" id="KW-1185">Reference proteome</keyword>
<protein>
    <submittedName>
        <fullName evidence="2">Topoisomerase IV</fullName>
    </submittedName>
</protein>
<evidence type="ECO:0000256" key="1">
    <source>
        <dbReference type="SAM" id="SignalP"/>
    </source>
</evidence>
<dbReference type="AlphaFoldDB" id="A0A3N5Y4H7"/>
<sequence length="374" mass="41086">MKNLYLATGLAMALVQPASAEVRINGFANLVGGITSSDDSLYGFSDEIDFSEQSLFALQVSSNVSDKLTATAQLLARGNEDFDVEFEWAYLSYQVNDKVAITAGRVRTPLFRYSASLDVGYSQHWISAPNGMYNVPANNLDGIRIDYSTFQGDWEIYLQGAYGTFSNPVFGGDFEGKNTFVLTAEATYDWFKVRGVYGVAKSTLSGIAEAEAALQAISTASQPLAEYLRLDDDTSTFSGVGIDIDHFTWFIGSEYTLIDIEDSFFSEQTAFYVTAGIRRGKWTPAVTYETFDSNNDIKGLSFLTPFPAPVQQALLPAVAGVQVVNMSEYDILSASVRYDLEANIALKAELTKRNDDLDSQGDATLLRFAVNYVF</sequence>
<keyword evidence="2" id="KW-0413">Isomerase</keyword>
<reference evidence="2 3" key="1">
    <citation type="submission" date="2018-11" db="EMBL/GenBank/DDBJ databases">
        <authorList>
            <person name="Ye M.-Q."/>
            <person name="Du Z.-J."/>
        </authorList>
    </citation>
    <scope>NUCLEOTIDE SEQUENCE [LARGE SCALE GENOMIC DNA]</scope>
    <source>
        <strain evidence="2 3">U0105</strain>
    </source>
</reference>
<dbReference type="Gene3D" id="2.40.160.10">
    <property type="entry name" value="Porin"/>
    <property type="match status" value="1"/>
</dbReference>
<dbReference type="GO" id="GO:0016853">
    <property type="term" value="F:isomerase activity"/>
    <property type="evidence" value="ECO:0007669"/>
    <property type="project" value="UniProtKB-KW"/>
</dbReference>
<feature type="signal peptide" evidence="1">
    <location>
        <begin position="1"/>
        <end position="20"/>
    </location>
</feature>
<gene>
    <name evidence="2" type="ORF">DRW07_01055</name>
</gene>
<dbReference type="InterPro" id="IPR023614">
    <property type="entry name" value="Porin_dom_sf"/>
</dbReference>
<accession>A0A3N5Y4H7</accession>
<proteinExistence type="predicted"/>
<comment type="caution">
    <text evidence="2">The sequence shown here is derived from an EMBL/GenBank/DDBJ whole genome shotgun (WGS) entry which is preliminary data.</text>
</comment>
<dbReference type="SUPFAM" id="SSF56935">
    <property type="entry name" value="Porins"/>
    <property type="match status" value="1"/>
</dbReference>
<keyword evidence="1" id="KW-0732">Signal</keyword>
<dbReference type="EMBL" id="RPOK01000001">
    <property type="protein sequence ID" value="RPJ68033.1"/>
    <property type="molecule type" value="Genomic_DNA"/>
</dbReference>
<dbReference type="RefSeq" id="WP_124026035.1">
    <property type="nucleotide sequence ID" value="NZ_JBHRSN010000005.1"/>
</dbReference>
<feature type="chain" id="PRO_5018146931" evidence="1">
    <location>
        <begin position="21"/>
        <end position="374"/>
    </location>
</feature>
<dbReference type="OrthoDB" id="197869at2"/>